<sequence length="329" mass="36858">MHLSVVIPVYNSERTIGPLIARLHDCLAAWSYEVVLVNDGSVDRSEAVCRQLTEAHPQVQFISLRRNFGEFNAVLCGLNHARGQYVAIIDDDFQNPPETILTLLETAETGQYDVVYSRYDQKKHHWFRNWGSWLVNTLTTYSLGKPRDLYLSSFKLIRRDVVDEIIRYRGPYPYIDGLIFRVTRHVGSVMVPHNARAEGRSNYTVRKLIGLFLNVFIGYSLWPIRGFTMLGAALLGLGLLIGAGSGLGWALGLLQLQGWGVVLWAVGTGLGLLLLCLGVLGEYIGKLFMAYSGLPPYVEKKTQADASPASRSSLLALLPFLFFHCLFYL</sequence>
<comment type="caution">
    <text evidence="10">The sequence shown here is derived from an EMBL/GenBank/DDBJ whole genome shotgun (WGS) entry which is preliminary data.</text>
</comment>
<dbReference type="Proteomes" id="UP000290407">
    <property type="component" value="Unassembled WGS sequence"/>
</dbReference>
<keyword evidence="7 8" id="KW-0472">Membrane</keyword>
<evidence type="ECO:0000256" key="2">
    <source>
        <dbReference type="ARBA" id="ARBA00022676"/>
    </source>
</evidence>
<dbReference type="InterPro" id="IPR029044">
    <property type="entry name" value="Nucleotide-diphossugar_trans"/>
</dbReference>
<proteinExistence type="predicted"/>
<organism evidence="10 11">
    <name type="scientific">Spirosoma sordidisoli</name>
    <dbReference type="NCBI Taxonomy" id="2502893"/>
    <lineage>
        <taxon>Bacteria</taxon>
        <taxon>Pseudomonadati</taxon>
        <taxon>Bacteroidota</taxon>
        <taxon>Cytophagia</taxon>
        <taxon>Cytophagales</taxon>
        <taxon>Cytophagaceae</taxon>
        <taxon>Spirosoma</taxon>
    </lineage>
</organism>
<dbReference type="SUPFAM" id="SSF53448">
    <property type="entry name" value="Nucleotide-diphospho-sugar transferases"/>
    <property type="match status" value="1"/>
</dbReference>
<dbReference type="PANTHER" id="PTHR48090:SF3">
    <property type="entry name" value="UNDECAPRENYL-PHOSPHATE 4-DEOXY-4-FORMAMIDO-L-ARABINOSE TRANSFERASE"/>
    <property type="match status" value="1"/>
</dbReference>
<evidence type="ECO:0000256" key="5">
    <source>
        <dbReference type="ARBA" id="ARBA00022985"/>
    </source>
</evidence>
<feature type="domain" description="Glycosyltransferase 2-like" evidence="9">
    <location>
        <begin position="4"/>
        <end position="165"/>
    </location>
</feature>
<evidence type="ECO:0000256" key="3">
    <source>
        <dbReference type="ARBA" id="ARBA00022679"/>
    </source>
</evidence>
<protein>
    <submittedName>
        <fullName evidence="10">Glycosyltransferase</fullName>
    </submittedName>
</protein>
<dbReference type="CDD" id="cd04187">
    <property type="entry name" value="DPM1_like_bac"/>
    <property type="match status" value="1"/>
</dbReference>
<keyword evidence="1" id="KW-1003">Cell membrane</keyword>
<evidence type="ECO:0000256" key="1">
    <source>
        <dbReference type="ARBA" id="ARBA00022475"/>
    </source>
</evidence>
<dbReference type="GO" id="GO:0099621">
    <property type="term" value="F:undecaprenyl-phosphate 4-deoxy-4-formamido-L-arabinose transferase activity"/>
    <property type="evidence" value="ECO:0007669"/>
    <property type="project" value="TreeGrafter"/>
</dbReference>
<gene>
    <name evidence="10" type="ORF">EQG79_21185</name>
</gene>
<dbReference type="RefSeq" id="WP_077921258.1">
    <property type="nucleotide sequence ID" value="NZ_SBLB01000006.1"/>
</dbReference>
<reference evidence="10 11" key="1">
    <citation type="submission" date="2019-01" db="EMBL/GenBank/DDBJ databases">
        <title>Spirosoma flava sp. nov., a propanil-degrading bacterium isolated from herbicide-contaminated soil.</title>
        <authorList>
            <person name="Zhang L."/>
            <person name="Jiang J.-D."/>
        </authorList>
    </citation>
    <scope>NUCLEOTIDE SEQUENCE [LARGE SCALE GENOMIC DNA]</scope>
    <source>
        <strain evidence="10 11">TY50</strain>
    </source>
</reference>
<dbReference type="InterPro" id="IPR050256">
    <property type="entry name" value="Glycosyltransferase_2"/>
</dbReference>
<feature type="transmembrane region" description="Helical" evidence="8">
    <location>
        <begin position="208"/>
        <end position="224"/>
    </location>
</feature>
<dbReference type="InterPro" id="IPR001173">
    <property type="entry name" value="Glyco_trans_2-like"/>
</dbReference>
<feature type="transmembrane region" description="Helical" evidence="8">
    <location>
        <begin position="309"/>
        <end position="328"/>
    </location>
</feature>
<keyword evidence="2" id="KW-0328">Glycosyltransferase</keyword>
<dbReference type="GO" id="GO:0009103">
    <property type="term" value="P:lipopolysaccharide biosynthetic process"/>
    <property type="evidence" value="ECO:0007669"/>
    <property type="project" value="UniProtKB-KW"/>
</dbReference>
<dbReference type="GO" id="GO:0005886">
    <property type="term" value="C:plasma membrane"/>
    <property type="evidence" value="ECO:0007669"/>
    <property type="project" value="TreeGrafter"/>
</dbReference>
<evidence type="ECO:0000256" key="4">
    <source>
        <dbReference type="ARBA" id="ARBA00022692"/>
    </source>
</evidence>
<dbReference type="Gene3D" id="3.90.550.10">
    <property type="entry name" value="Spore Coat Polysaccharide Biosynthesis Protein SpsA, Chain A"/>
    <property type="match status" value="1"/>
</dbReference>
<feature type="transmembrane region" description="Helical" evidence="8">
    <location>
        <begin position="261"/>
        <end position="289"/>
    </location>
</feature>
<keyword evidence="5" id="KW-0448">Lipopolysaccharide biosynthesis</keyword>
<dbReference type="EMBL" id="SBLB01000006">
    <property type="protein sequence ID" value="RYC67974.1"/>
    <property type="molecule type" value="Genomic_DNA"/>
</dbReference>
<evidence type="ECO:0000256" key="6">
    <source>
        <dbReference type="ARBA" id="ARBA00022989"/>
    </source>
</evidence>
<evidence type="ECO:0000256" key="7">
    <source>
        <dbReference type="ARBA" id="ARBA00023136"/>
    </source>
</evidence>
<dbReference type="PANTHER" id="PTHR48090">
    <property type="entry name" value="UNDECAPRENYL-PHOSPHATE 4-DEOXY-4-FORMAMIDO-L-ARABINOSE TRANSFERASE-RELATED"/>
    <property type="match status" value="1"/>
</dbReference>
<keyword evidence="11" id="KW-1185">Reference proteome</keyword>
<evidence type="ECO:0000256" key="8">
    <source>
        <dbReference type="SAM" id="Phobius"/>
    </source>
</evidence>
<keyword evidence="3 10" id="KW-0808">Transferase</keyword>
<evidence type="ECO:0000259" key="9">
    <source>
        <dbReference type="Pfam" id="PF00535"/>
    </source>
</evidence>
<evidence type="ECO:0000313" key="11">
    <source>
        <dbReference type="Proteomes" id="UP000290407"/>
    </source>
</evidence>
<dbReference type="Pfam" id="PF00535">
    <property type="entry name" value="Glycos_transf_2"/>
    <property type="match status" value="1"/>
</dbReference>
<accession>A0A4Q2UFT9</accession>
<dbReference type="AlphaFoldDB" id="A0A4Q2UFT9"/>
<feature type="transmembrane region" description="Helical" evidence="8">
    <location>
        <begin position="230"/>
        <end position="254"/>
    </location>
</feature>
<keyword evidence="4 8" id="KW-0812">Transmembrane</keyword>
<evidence type="ECO:0000313" key="10">
    <source>
        <dbReference type="EMBL" id="RYC67974.1"/>
    </source>
</evidence>
<name>A0A4Q2UFT9_9BACT</name>
<keyword evidence="6 8" id="KW-1133">Transmembrane helix</keyword>